<reference evidence="1" key="1">
    <citation type="journal article" date="2020" name="Stud. Mycol.">
        <title>101 Dothideomycetes genomes: a test case for predicting lifestyles and emergence of pathogens.</title>
        <authorList>
            <person name="Haridas S."/>
            <person name="Albert R."/>
            <person name="Binder M."/>
            <person name="Bloem J."/>
            <person name="Labutti K."/>
            <person name="Salamov A."/>
            <person name="Andreopoulos B."/>
            <person name="Baker S."/>
            <person name="Barry K."/>
            <person name="Bills G."/>
            <person name="Bluhm B."/>
            <person name="Cannon C."/>
            <person name="Castanera R."/>
            <person name="Culley D."/>
            <person name="Daum C."/>
            <person name="Ezra D."/>
            <person name="Gonzalez J."/>
            <person name="Henrissat B."/>
            <person name="Kuo A."/>
            <person name="Liang C."/>
            <person name="Lipzen A."/>
            <person name="Lutzoni F."/>
            <person name="Magnuson J."/>
            <person name="Mondo S."/>
            <person name="Nolan M."/>
            <person name="Ohm R."/>
            <person name="Pangilinan J."/>
            <person name="Park H.-J."/>
            <person name="Ramirez L."/>
            <person name="Alfaro M."/>
            <person name="Sun H."/>
            <person name="Tritt A."/>
            <person name="Yoshinaga Y."/>
            <person name="Zwiers L.-H."/>
            <person name="Turgeon B."/>
            <person name="Goodwin S."/>
            <person name="Spatafora J."/>
            <person name="Crous P."/>
            <person name="Grigoriev I."/>
        </authorList>
    </citation>
    <scope>NUCLEOTIDE SEQUENCE</scope>
    <source>
        <strain evidence="1">ATCC 200398</strain>
    </source>
</reference>
<evidence type="ECO:0000313" key="1">
    <source>
        <dbReference type="EMBL" id="KAF2474226.1"/>
    </source>
</evidence>
<accession>A0ACB6R4W8</accession>
<evidence type="ECO:0000313" key="2">
    <source>
        <dbReference type="Proteomes" id="UP000799755"/>
    </source>
</evidence>
<name>A0ACB6R4W8_9PLEO</name>
<dbReference type="EMBL" id="MU003498">
    <property type="protein sequence ID" value="KAF2474226.1"/>
    <property type="molecule type" value="Genomic_DNA"/>
</dbReference>
<comment type="caution">
    <text evidence="1">The sequence shown here is derived from an EMBL/GenBank/DDBJ whole genome shotgun (WGS) entry which is preliminary data.</text>
</comment>
<protein>
    <submittedName>
        <fullName evidence="1">Uncharacterized protein</fullName>
    </submittedName>
</protein>
<gene>
    <name evidence="1" type="ORF">BDR25DRAFT_385695</name>
</gene>
<sequence length="2045" mass="230198">MATLRLATAANIRLFQSLSASLATSDAKCTTLINPEALDDEFGRFRVWSGNLGALQKGHSSLDYRLRDSPLLSSNALKFLKELEENLTEAIAVVSGSRLPYELQPKPEDSDGEDDFFSEDEDDESQEVGAPKTELEQRFREVVDIVQNLYKLSVRIRSPTLRSRSLKAASFQPKDAETGVDILEQYTTFDLQYTQELVRFLRAPYDGDVKVEDEVLIKRLSKAITLRRRQFKYWRRHRDKLGVSTLLEDLTENQPATVERPEVHRHDTLEVQLGNPIVASIKESDSEREPKSLLSGTEATQHHQSLDDIVDSQSVTSYATTTHDLKGHGIELPSPPKAANGEQDFECPYCFIICPARYGRGRPWRTHLLQDLQPYVCTYEDCENPDQLLRSRREWAEHEASHRKVWRCPEHTTAIYKSKLGLEDHLRRKHSDSFPEHQLTSIIKVSETSTIDLRQKCPICFAQADMEGGLQNHIANHLERLASFALPKDIDTAGDESDVASSVASRGRSGTTESSQDLSSVSFHTGSVSVKDEQRPTDEAASTIGEGPMPTLNKGGPPGEDNQLSVELVGRVPDSSKKRMDVLTSQLGDLTSLDDEFFDEGDDSVEVKEHLAEVGNLRSYLLSLAGAQSTRFLRRYGWWRGYLNFSSEDAAVRAIATFDKEQYPEVKIRLGVENRASLKFSLPALEKPKPNQGAHTTLEDDSVSSASLSENGELEADGKLPILPVDEIPTFHLLYRSRKLQQRDQSYAPNDSYNRMLGFTFYDITRIKADAIVNSANKAMRFTRRYDTLNHYIHKAAGPGLKRECAQLGSVRTGQVRVTSGCNLPSSYVIHAARPQYSGSKGMGKFNVLTECYRSSLKAAVNHNMKTIVFPCIAAGGCGFPSRVAARIALQETREFLDVHKSYQFERIIFCVYKGSDEKAYRDFIPVFFPPTHGDLENAVPLDNSRDPNSLASQLQDAYIQIERVTQSLVIFSDNIREFPRNILRELSAIISTVRSLKNLFVSSKGKIKNLAGWVIADLDLICSVMQSVSQGVMEIVEQTKYARNFDGPTYKTIWDEYNLHMQNSQGMDLNTLLEICRDFAQCIDDILIRNGIEPHEMGTMRIRLSTYRLKQTGEGNKAQRDAFDEAMFTRDFHRETITYNHTNIIKVHQIPSLSRLYQLGELEPEPTNAIPDGIVNNTVSLIREDISRLEVDVIVNSTDIGFSGMGTLDRTIFRKGGLSLQEDCADFGVCKEGDVRLTGGYQLPARHIIHAIPPDTYRKNTKDVLRKIYREILHVASSLKATSLAIPTIGTGMLNYPKRDAASVAMEEVKRYLETTEAANPIERIIFCVFGSNDESIYKSLLPVFFPPVETNVNKALPPSSSLQLKSNDTTKATEPAPPPRRTLFGSIGDAIRNVRFGKQPVSQTLRPLQSGEETALINYESHAQGCSTCSKIAQLYAEDKDLCVDGYGKAQCVLQYLYMEADRSVYSTLDSERSVKVEFPQEYKHSWNLLVTVEKSYRDIHRSSPFVTVNQPYPSTEQRGHRNPSPPPGVTIYNAEVTIPIKKEPEKAIASVFSWSDEGKRWEALHPFECSIHIYPGKFEVYETDHIVHTQGVPLLSLELTPLVPLEQHVSTEITITARTFQESRLKSENFIMLRSRSPAECEMLFQRLKHARNNNPTYLEHQSVQEAPAMEETEMPLELPSAPSHEPSSTKALVSTLTQQLHAERAEQADLLPVEEYWRTQGAPPSDFASTLPTVEENIHPDPQPRLSFSASVKEPHEQDKIVPVDHLGKFNLASAELSYVNIDEYYSYVNLASTQQHSIEDRWDSRPPHHALSADTGSDQSAGNVDTDISYSTQLPNEDGSTADYRADIPLDDPRHISHSRPTTPEEGEKTIPLGARWTKINRRLIDPYALNEAGMPFEERGNYIVVLTVLSPEDIQNLVERTKAIRATQQRKEAIYHKQQTELEMEGGRASQLKTEDQVQVKAIPAAARWTKIDRRLVSAQALEEANERFEQREDESIVKRVLTRKEIVKLAERTREIRGGKVELRELAMKVGEGGGEDR</sequence>
<organism evidence="1 2">
    <name type="scientific">Lindgomyces ingoldianus</name>
    <dbReference type="NCBI Taxonomy" id="673940"/>
    <lineage>
        <taxon>Eukaryota</taxon>
        <taxon>Fungi</taxon>
        <taxon>Dikarya</taxon>
        <taxon>Ascomycota</taxon>
        <taxon>Pezizomycotina</taxon>
        <taxon>Dothideomycetes</taxon>
        <taxon>Pleosporomycetidae</taxon>
        <taxon>Pleosporales</taxon>
        <taxon>Lindgomycetaceae</taxon>
        <taxon>Lindgomyces</taxon>
    </lineage>
</organism>
<proteinExistence type="predicted"/>
<keyword evidence="2" id="KW-1185">Reference proteome</keyword>
<dbReference type="Proteomes" id="UP000799755">
    <property type="component" value="Unassembled WGS sequence"/>
</dbReference>